<dbReference type="GO" id="GO:0005886">
    <property type="term" value="C:plasma membrane"/>
    <property type="evidence" value="ECO:0007669"/>
    <property type="project" value="TreeGrafter"/>
</dbReference>
<proteinExistence type="predicted"/>
<dbReference type="Pfam" id="PF01312">
    <property type="entry name" value="Bac_export_2"/>
    <property type="match status" value="1"/>
</dbReference>
<dbReference type="PANTHER" id="PTHR30531">
    <property type="entry name" value="FLAGELLAR BIOSYNTHETIC PROTEIN FLHB"/>
    <property type="match status" value="1"/>
</dbReference>
<gene>
    <name evidence="1" type="ORF">B0W44_07160</name>
</gene>
<dbReference type="InterPro" id="IPR006135">
    <property type="entry name" value="T3SS_substrate_exporter"/>
</dbReference>
<dbReference type="RefSeq" id="WP_077719463.1">
    <property type="nucleotide sequence ID" value="NZ_CP019699.1"/>
</dbReference>
<dbReference type="STRING" id="1471761.B0W44_07160"/>
<keyword evidence="2" id="KW-1185">Reference proteome</keyword>
<name>A0A1U9K6A8_9BACL</name>
<dbReference type="PANTHER" id="PTHR30531:SF12">
    <property type="entry name" value="FLAGELLAR BIOSYNTHETIC PROTEIN FLHB"/>
    <property type="match status" value="1"/>
</dbReference>
<protein>
    <submittedName>
        <fullName evidence="1">FhlB domain-containing protein</fullName>
    </submittedName>
</protein>
<dbReference type="AlphaFoldDB" id="A0A1U9K6A8"/>
<sequence>MNRNQPSSLPKAVALRYLPHEDRAPRVTAKGSGKVAEEILELAKKHGIPIQKDATLVSVLSQLELNEHIPEDLYQVVAEILAFVYRMDRQEGSKGGHT</sequence>
<organism evidence="1 2">
    <name type="scientific">Novibacillus thermophilus</name>
    <dbReference type="NCBI Taxonomy" id="1471761"/>
    <lineage>
        <taxon>Bacteria</taxon>
        <taxon>Bacillati</taxon>
        <taxon>Bacillota</taxon>
        <taxon>Bacilli</taxon>
        <taxon>Bacillales</taxon>
        <taxon>Thermoactinomycetaceae</taxon>
        <taxon>Novibacillus</taxon>
    </lineage>
</organism>
<reference evidence="1 2" key="1">
    <citation type="journal article" date="2015" name="Int. J. Syst. Evol. Microbiol.">
        <title>Novibacillus thermophilus gen. nov., sp. nov., a Gram-staining-negative and moderately thermophilic member of the family Thermoactinomycetaceae.</title>
        <authorList>
            <person name="Yang G."/>
            <person name="Chen J."/>
            <person name="Zhou S."/>
        </authorList>
    </citation>
    <scope>NUCLEOTIDE SEQUENCE [LARGE SCALE GENOMIC DNA]</scope>
    <source>
        <strain evidence="1 2">SG-1</strain>
    </source>
</reference>
<accession>A0A1U9K6A8</accession>
<dbReference type="Gene3D" id="3.40.1690.10">
    <property type="entry name" value="secretion proteins EscU"/>
    <property type="match status" value="1"/>
</dbReference>
<evidence type="ECO:0000313" key="2">
    <source>
        <dbReference type="Proteomes" id="UP000188603"/>
    </source>
</evidence>
<dbReference type="InterPro" id="IPR029025">
    <property type="entry name" value="T3SS_substrate_exporter_C"/>
</dbReference>
<dbReference type="EMBL" id="CP019699">
    <property type="protein sequence ID" value="AQS55597.1"/>
    <property type="molecule type" value="Genomic_DNA"/>
</dbReference>
<dbReference type="OrthoDB" id="5244399at2"/>
<dbReference type="GO" id="GO:0009306">
    <property type="term" value="P:protein secretion"/>
    <property type="evidence" value="ECO:0007669"/>
    <property type="project" value="InterPro"/>
</dbReference>
<dbReference type="Proteomes" id="UP000188603">
    <property type="component" value="Chromosome"/>
</dbReference>
<dbReference type="KEGG" id="ntr:B0W44_07160"/>
<dbReference type="SUPFAM" id="SSF160544">
    <property type="entry name" value="EscU C-terminal domain-like"/>
    <property type="match status" value="1"/>
</dbReference>
<evidence type="ECO:0000313" key="1">
    <source>
        <dbReference type="EMBL" id="AQS55597.1"/>
    </source>
</evidence>